<reference evidence="2 3" key="1">
    <citation type="submission" date="2020-08" db="EMBL/GenBank/DDBJ databases">
        <title>Genomic Encyclopedia of Type Strains, Phase IV (KMG-IV): sequencing the most valuable type-strain genomes for metagenomic binning, comparative biology and taxonomic classification.</title>
        <authorList>
            <person name="Goeker M."/>
        </authorList>
    </citation>
    <scope>NUCLEOTIDE SEQUENCE [LARGE SCALE GENOMIC DNA]</scope>
    <source>
        <strain evidence="2 3">DSM 103725</strain>
    </source>
</reference>
<protein>
    <recommendedName>
        <fullName evidence="1">Methanolan biosynthesis EpsI domain-containing protein</fullName>
    </recommendedName>
</protein>
<accession>A0A7X0H8Y9</accession>
<organism evidence="2 3">
    <name type="scientific">Algisphaera agarilytica</name>
    <dbReference type="NCBI Taxonomy" id="1385975"/>
    <lineage>
        <taxon>Bacteria</taxon>
        <taxon>Pseudomonadati</taxon>
        <taxon>Planctomycetota</taxon>
        <taxon>Phycisphaerae</taxon>
        <taxon>Phycisphaerales</taxon>
        <taxon>Phycisphaeraceae</taxon>
        <taxon>Algisphaera</taxon>
    </lineage>
</organism>
<dbReference type="RefSeq" id="WP_184678879.1">
    <property type="nucleotide sequence ID" value="NZ_JACHGY010000001.1"/>
</dbReference>
<gene>
    <name evidence="2" type="ORF">HNQ40_003217</name>
</gene>
<proteinExistence type="predicted"/>
<dbReference type="InterPro" id="IPR014263">
    <property type="entry name" value="Methanolan_biosynth_EpsI"/>
</dbReference>
<comment type="caution">
    <text evidence="2">The sequence shown here is derived from an EMBL/GenBank/DDBJ whole genome shotgun (WGS) entry which is preliminary data.</text>
</comment>
<evidence type="ECO:0000313" key="3">
    <source>
        <dbReference type="Proteomes" id="UP000541810"/>
    </source>
</evidence>
<keyword evidence="3" id="KW-1185">Reference proteome</keyword>
<evidence type="ECO:0000259" key="1">
    <source>
        <dbReference type="Pfam" id="PF11984"/>
    </source>
</evidence>
<dbReference type="EMBL" id="JACHGY010000001">
    <property type="protein sequence ID" value="MBB6431411.1"/>
    <property type="molecule type" value="Genomic_DNA"/>
</dbReference>
<sequence>MTKPSPTQPKWIRLLAPALASAMLVGMGIAYAGFPTAADAVPYHAKVLDLSENAPTAFGPWESRPIDVPAAAVQLLRPNAMLSREFGDHAGNRYASVLVVQCMDARDLSGHWPPNCYKAAGYTQIETVPRTWAPLTAEGSDIRGIEYTFDRETTEGLQRMVVANFLIVPGAGMVPDMASVRDAGADPQRRSLGAAQVQVVTDGSYTQAERDAIFAELLAPHWPLIQAIADDQTR</sequence>
<dbReference type="Proteomes" id="UP000541810">
    <property type="component" value="Unassembled WGS sequence"/>
</dbReference>
<feature type="domain" description="Methanolan biosynthesis EpsI" evidence="1">
    <location>
        <begin position="22"/>
        <end position="153"/>
    </location>
</feature>
<name>A0A7X0H8Y9_9BACT</name>
<dbReference type="AlphaFoldDB" id="A0A7X0H8Y9"/>
<dbReference type="Pfam" id="PF11984">
    <property type="entry name" value="DUF3485"/>
    <property type="match status" value="1"/>
</dbReference>
<evidence type="ECO:0000313" key="2">
    <source>
        <dbReference type="EMBL" id="MBB6431411.1"/>
    </source>
</evidence>